<feature type="domain" description="Response regulatory" evidence="2">
    <location>
        <begin position="17"/>
        <end position="135"/>
    </location>
</feature>
<organism evidence="3 4">
    <name type="scientific">Massilia forsythiae</name>
    <dbReference type="NCBI Taxonomy" id="2728020"/>
    <lineage>
        <taxon>Bacteria</taxon>
        <taxon>Pseudomonadati</taxon>
        <taxon>Pseudomonadota</taxon>
        <taxon>Betaproteobacteria</taxon>
        <taxon>Burkholderiales</taxon>
        <taxon>Oxalobacteraceae</taxon>
        <taxon>Telluria group</taxon>
        <taxon>Massilia</taxon>
    </lineage>
</organism>
<sequence>MTQIDDRKHASGAQPMRVMFVENNELILEVFLELARLACPRWEVCAVRGHEAGLALARQFIPHVICSSIGQAPKPGLSFARAIRRDERLKHAFLIAITGWQDAGTAIEVDAAGFDVCLTKPVGYQLYICHINAFALARALSSWC</sequence>
<dbReference type="InterPro" id="IPR001789">
    <property type="entry name" value="Sig_transdc_resp-reg_receiver"/>
</dbReference>
<evidence type="ECO:0000259" key="2">
    <source>
        <dbReference type="PROSITE" id="PS50110"/>
    </source>
</evidence>
<dbReference type="SUPFAM" id="SSF52172">
    <property type="entry name" value="CheY-like"/>
    <property type="match status" value="1"/>
</dbReference>
<name>A0A7Z2ZRD1_9BURK</name>
<dbReference type="EMBL" id="CP051685">
    <property type="protein sequence ID" value="QJD99004.1"/>
    <property type="molecule type" value="Genomic_DNA"/>
</dbReference>
<dbReference type="PROSITE" id="PS50110">
    <property type="entry name" value="RESPONSE_REGULATORY"/>
    <property type="match status" value="1"/>
</dbReference>
<dbReference type="RefSeq" id="WP_169433901.1">
    <property type="nucleotide sequence ID" value="NZ_CP051685.1"/>
</dbReference>
<reference evidence="3 4" key="1">
    <citation type="submission" date="2020-04" db="EMBL/GenBank/DDBJ databases">
        <title>Genome sequencing of novel species.</title>
        <authorList>
            <person name="Heo J."/>
            <person name="Kim S.-J."/>
            <person name="Kim J.-S."/>
            <person name="Hong S.-B."/>
            <person name="Kwon S.-W."/>
        </authorList>
    </citation>
    <scope>NUCLEOTIDE SEQUENCE [LARGE SCALE GENOMIC DNA]</scope>
    <source>
        <strain evidence="3 4">GN2-R2</strain>
    </source>
</reference>
<evidence type="ECO:0000313" key="3">
    <source>
        <dbReference type="EMBL" id="QJD99004.1"/>
    </source>
</evidence>
<dbReference type="GO" id="GO:0000160">
    <property type="term" value="P:phosphorelay signal transduction system"/>
    <property type="evidence" value="ECO:0007669"/>
    <property type="project" value="InterPro"/>
</dbReference>
<proteinExistence type="predicted"/>
<protein>
    <submittedName>
        <fullName evidence="3">Response regulator</fullName>
    </submittedName>
</protein>
<keyword evidence="4" id="KW-1185">Reference proteome</keyword>
<evidence type="ECO:0000256" key="1">
    <source>
        <dbReference type="PROSITE-ProRule" id="PRU00169"/>
    </source>
</evidence>
<comment type="caution">
    <text evidence="1">Lacks conserved residue(s) required for the propagation of feature annotation.</text>
</comment>
<gene>
    <name evidence="3" type="ORF">HH212_02270</name>
</gene>
<dbReference type="InterPro" id="IPR011006">
    <property type="entry name" value="CheY-like_superfamily"/>
</dbReference>
<dbReference type="Proteomes" id="UP000502415">
    <property type="component" value="Chromosome"/>
</dbReference>
<dbReference type="AlphaFoldDB" id="A0A7Z2ZRD1"/>
<dbReference type="Gene3D" id="3.40.50.2300">
    <property type="match status" value="1"/>
</dbReference>
<accession>A0A7Z2ZRD1</accession>
<dbReference type="KEGG" id="mfy:HH212_02270"/>
<evidence type="ECO:0000313" key="4">
    <source>
        <dbReference type="Proteomes" id="UP000502415"/>
    </source>
</evidence>